<dbReference type="EMBL" id="MU273642">
    <property type="protein sequence ID" value="KAI0030052.1"/>
    <property type="molecule type" value="Genomic_DNA"/>
</dbReference>
<sequence>MSSLPTSSNSTPVELNEALDTSIRFVIRRLVPIFMVESIAFGEKFYLEEAGHAQATAGFASTSLLLYSYVLARHHYTLSKIARQTVPSILAYGVFAAHWVLTLLYISDVLTGMPFAKLRSFHDTSTRFGLDFRTYFSPFVGEAVLLGALTALVIIVVALFLS</sequence>
<accession>A0ACB8QEH7</accession>
<proteinExistence type="predicted"/>
<gene>
    <name evidence="1" type="ORF">K488DRAFT_88140</name>
</gene>
<evidence type="ECO:0000313" key="1">
    <source>
        <dbReference type="EMBL" id="KAI0030052.1"/>
    </source>
</evidence>
<reference evidence="1" key="2">
    <citation type="journal article" date="2022" name="New Phytol.">
        <title>Evolutionary transition to the ectomycorrhizal habit in the genomes of a hyperdiverse lineage of mushroom-forming fungi.</title>
        <authorList>
            <person name="Looney B."/>
            <person name="Miyauchi S."/>
            <person name="Morin E."/>
            <person name="Drula E."/>
            <person name="Courty P.E."/>
            <person name="Kohler A."/>
            <person name="Kuo A."/>
            <person name="LaButti K."/>
            <person name="Pangilinan J."/>
            <person name="Lipzen A."/>
            <person name="Riley R."/>
            <person name="Andreopoulos W."/>
            <person name="He G."/>
            <person name="Johnson J."/>
            <person name="Nolan M."/>
            <person name="Tritt A."/>
            <person name="Barry K.W."/>
            <person name="Grigoriev I.V."/>
            <person name="Nagy L.G."/>
            <person name="Hibbett D."/>
            <person name="Henrissat B."/>
            <person name="Matheny P.B."/>
            <person name="Labbe J."/>
            <person name="Martin F.M."/>
        </authorList>
    </citation>
    <scope>NUCLEOTIDE SEQUENCE</scope>
    <source>
        <strain evidence="1">EC-137</strain>
    </source>
</reference>
<protein>
    <submittedName>
        <fullName evidence="1">Uncharacterized protein</fullName>
    </submittedName>
</protein>
<reference evidence="1" key="1">
    <citation type="submission" date="2021-02" db="EMBL/GenBank/DDBJ databases">
        <authorList>
            <consortium name="DOE Joint Genome Institute"/>
            <person name="Ahrendt S."/>
            <person name="Looney B.P."/>
            <person name="Miyauchi S."/>
            <person name="Morin E."/>
            <person name="Drula E."/>
            <person name="Courty P.E."/>
            <person name="Chicoki N."/>
            <person name="Fauchery L."/>
            <person name="Kohler A."/>
            <person name="Kuo A."/>
            <person name="Labutti K."/>
            <person name="Pangilinan J."/>
            <person name="Lipzen A."/>
            <person name="Riley R."/>
            <person name="Andreopoulos W."/>
            <person name="He G."/>
            <person name="Johnson J."/>
            <person name="Barry K.W."/>
            <person name="Grigoriev I.V."/>
            <person name="Nagy L."/>
            <person name="Hibbett D."/>
            <person name="Henrissat B."/>
            <person name="Matheny P.B."/>
            <person name="Labbe J."/>
            <person name="Martin F."/>
        </authorList>
    </citation>
    <scope>NUCLEOTIDE SEQUENCE</scope>
    <source>
        <strain evidence="1">EC-137</strain>
    </source>
</reference>
<comment type="caution">
    <text evidence="1">The sequence shown here is derived from an EMBL/GenBank/DDBJ whole genome shotgun (WGS) entry which is preliminary data.</text>
</comment>
<dbReference type="Proteomes" id="UP000814128">
    <property type="component" value="Unassembled WGS sequence"/>
</dbReference>
<evidence type="ECO:0000313" key="2">
    <source>
        <dbReference type="Proteomes" id="UP000814128"/>
    </source>
</evidence>
<organism evidence="1 2">
    <name type="scientific">Vararia minispora EC-137</name>
    <dbReference type="NCBI Taxonomy" id="1314806"/>
    <lineage>
        <taxon>Eukaryota</taxon>
        <taxon>Fungi</taxon>
        <taxon>Dikarya</taxon>
        <taxon>Basidiomycota</taxon>
        <taxon>Agaricomycotina</taxon>
        <taxon>Agaricomycetes</taxon>
        <taxon>Russulales</taxon>
        <taxon>Lachnocladiaceae</taxon>
        <taxon>Vararia</taxon>
    </lineage>
</organism>
<name>A0ACB8QEH7_9AGAM</name>
<keyword evidence="2" id="KW-1185">Reference proteome</keyword>